<dbReference type="VEuPathDB" id="VectorBase:CSON001308"/>
<dbReference type="GO" id="GO:0003724">
    <property type="term" value="F:RNA helicase activity"/>
    <property type="evidence" value="ECO:0007669"/>
    <property type="project" value="UniProtKB-EC"/>
</dbReference>
<dbReference type="InterPro" id="IPR001650">
    <property type="entry name" value="Helicase_C-like"/>
</dbReference>
<evidence type="ECO:0000256" key="1">
    <source>
        <dbReference type="ARBA" id="ARBA00012552"/>
    </source>
</evidence>
<dbReference type="PANTHER" id="PTHR18934">
    <property type="entry name" value="ATP-DEPENDENT RNA HELICASE"/>
    <property type="match status" value="1"/>
</dbReference>
<dbReference type="FunFam" id="3.40.50.300:FF:000540">
    <property type="entry name" value="probable ATP-dependent RNA helicase DHX34"/>
    <property type="match status" value="1"/>
</dbReference>
<reference evidence="9" key="1">
    <citation type="submission" date="2018-04" db="EMBL/GenBank/DDBJ databases">
        <authorList>
            <person name="Go L.Y."/>
            <person name="Mitchell J.A."/>
        </authorList>
    </citation>
    <scope>NUCLEOTIDE SEQUENCE</scope>
    <source>
        <tissue evidence="9">Whole organism</tissue>
    </source>
</reference>
<accession>A0A336LMF3</accession>
<dbReference type="InterPro" id="IPR048333">
    <property type="entry name" value="HA2_WH"/>
</dbReference>
<evidence type="ECO:0000313" key="10">
    <source>
        <dbReference type="EMBL" id="SSX17537.1"/>
    </source>
</evidence>
<dbReference type="SMART" id="SM00490">
    <property type="entry name" value="HELICc"/>
    <property type="match status" value="1"/>
</dbReference>
<dbReference type="Gene3D" id="3.40.50.300">
    <property type="entry name" value="P-loop containing nucleotide triphosphate hydrolases"/>
    <property type="match status" value="2"/>
</dbReference>
<gene>
    <name evidence="10" type="primary">CSON001308</name>
</gene>
<dbReference type="InterPro" id="IPR011545">
    <property type="entry name" value="DEAD/DEAH_box_helicase_dom"/>
</dbReference>
<evidence type="ECO:0000256" key="3">
    <source>
        <dbReference type="ARBA" id="ARBA00022801"/>
    </source>
</evidence>
<dbReference type="SUPFAM" id="SSF52540">
    <property type="entry name" value="P-loop containing nucleoside triphosphate hydrolases"/>
    <property type="match status" value="1"/>
</dbReference>
<evidence type="ECO:0000256" key="6">
    <source>
        <dbReference type="SAM" id="MobiDB-lite"/>
    </source>
</evidence>
<feature type="domain" description="Helicase ATP-binding" evidence="7">
    <location>
        <begin position="204"/>
        <end position="364"/>
    </location>
</feature>
<dbReference type="Pfam" id="PF04408">
    <property type="entry name" value="WHD_HA2"/>
    <property type="match status" value="1"/>
</dbReference>
<dbReference type="FunFam" id="1.20.120.1080:FF:000005">
    <property type="entry name" value="ATP-dependent helicase HrpA"/>
    <property type="match status" value="1"/>
</dbReference>
<feature type="domain" description="Helicase C-terminal" evidence="8">
    <location>
        <begin position="402"/>
        <end position="570"/>
    </location>
</feature>
<dbReference type="PANTHER" id="PTHR18934:SF221">
    <property type="entry name" value="ATP-DEPENDENT RNA HELICASE DHX34-RELATED"/>
    <property type="match status" value="1"/>
</dbReference>
<evidence type="ECO:0000256" key="4">
    <source>
        <dbReference type="ARBA" id="ARBA00022806"/>
    </source>
</evidence>
<dbReference type="Gene3D" id="1.20.120.1080">
    <property type="match status" value="1"/>
</dbReference>
<dbReference type="InterPro" id="IPR007502">
    <property type="entry name" value="Helicase-assoc_dom"/>
</dbReference>
<keyword evidence="4" id="KW-0347">Helicase</keyword>
<reference evidence="10" key="2">
    <citation type="submission" date="2018-07" db="EMBL/GenBank/DDBJ databases">
        <authorList>
            <person name="Quirk P.G."/>
            <person name="Krulwich T.A."/>
        </authorList>
    </citation>
    <scope>NUCLEOTIDE SEQUENCE</scope>
</reference>
<protein>
    <recommendedName>
        <fullName evidence="1">RNA helicase</fullName>
        <ecNumber evidence="1">3.6.4.13</ecNumber>
    </recommendedName>
</protein>
<feature type="compositionally biased region" description="Basic residues" evidence="6">
    <location>
        <begin position="1"/>
        <end position="32"/>
    </location>
</feature>
<dbReference type="PROSITE" id="PS51192">
    <property type="entry name" value="HELICASE_ATP_BIND_1"/>
    <property type="match status" value="1"/>
</dbReference>
<dbReference type="Pfam" id="PF00270">
    <property type="entry name" value="DEAD"/>
    <property type="match status" value="1"/>
</dbReference>
<organism evidence="10">
    <name type="scientific">Culicoides sonorensis</name>
    <name type="common">Biting midge</name>
    <dbReference type="NCBI Taxonomy" id="179676"/>
    <lineage>
        <taxon>Eukaryota</taxon>
        <taxon>Metazoa</taxon>
        <taxon>Ecdysozoa</taxon>
        <taxon>Arthropoda</taxon>
        <taxon>Hexapoda</taxon>
        <taxon>Insecta</taxon>
        <taxon>Pterygota</taxon>
        <taxon>Neoptera</taxon>
        <taxon>Endopterygota</taxon>
        <taxon>Diptera</taxon>
        <taxon>Nematocera</taxon>
        <taxon>Chironomoidea</taxon>
        <taxon>Ceratopogonidae</taxon>
        <taxon>Ceratopogoninae</taxon>
        <taxon>Culicoides</taxon>
        <taxon>Monoculicoides</taxon>
    </lineage>
</organism>
<dbReference type="FunFam" id="3.40.50.300:FF:000725">
    <property type="entry name" value="probable ATP-dependent RNA helicase DHX34"/>
    <property type="match status" value="1"/>
</dbReference>
<evidence type="ECO:0000313" key="9">
    <source>
        <dbReference type="EMBL" id="SSW97151.1"/>
    </source>
</evidence>
<dbReference type="GO" id="GO:0005524">
    <property type="term" value="F:ATP binding"/>
    <property type="evidence" value="ECO:0007669"/>
    <property type="project" value="UniProtKB-KW"/>
</dbReference>
<dbReference type="InterPro" id="IPR014001">
    <property type="entry name" value="Helicase_ATP-bd"/>
</dbReference>
<keyword evidence="3" id="KW-0378">Hydrolase</keyword>
<feature type="region of interest" description="Disordered" evidence="6">
    <location>
        <begin position="1"/>
        <end position="55"/>
    </location>
</feature>
<dbReference type="Pfam" id="PF21010">
    <property type="entry name" value="HA2_C"/>
    <property type="match status" value="1"/>
</dbReference>
<dbReference type="Pfam" id="PF00271">
    <property type="entry name" value="Helicase_C"/>
    <property type="match status" value="1"/>
</dbReference>
<keyword evidence="2" id="KW-0547">Nucleotide-binding</keyword>
<dbReference type="SMART" id="SM00847">
    <property type="entry name" value="HA2"/>
    <property type="match status" value="1"/>
</dbReference>
<evidence type="ECO:0000259" key="7">
    <source>
        <dbReference type="PROSITE" id="PS51192"/>
    </source>
</evidence>
<evidence type="ECO:0000256" key="2">
    <source>
        <dbReference type="ARBA" id="ARBA00022741"/>
    </source>
</evidence>
<evidence type="ECO:0000259" key="8">
    <source>
        <dbReference type="PROSITE" id="PS51194"/>
    </source>
</evidence>
<dbReference type="AlphaFoldDB" id="A0A336LMF3"/>
<proteinExistence type="predicted"/>
<dbReference type="EC" id="3.6.4.13" evidence="1"/>
<feature type="compositionally biased region" description="Low complexity" evidence="6">
    <location>
        <begin position="33"/>
        <end position="54"/>
    </location>
</feature>
<dbReference type="SMART" id="SM00487">
    <property type="entry name" value="DEXDc"/>
    <property type="match status" value="1"/>
</dbReference>
<dbReference type="EMBL" id="UFQT01000011">
    <property type="protein sequence ID" value="SSX17537.1"/>
    <property type="molecule type" value="Genomic_DNA"/>
</dbReference>
<name>A0A336LMF3_CULSO</name>
<sequence length="1166" mass="134442">MSDHYSRHKKSSKHHKRYSRSRSRSCSKKHKSSNVSKNYRSSSKNGYDESSSSNHNEETNLVEFSFHDYKYELNRILLGHYYREALVDNLDDFWLFLKKYENLLKKSGQCILQPPKFHIEVTNTSNYDKSLGIYMRLTTSFNELFGRLPQTEKCHNLSQSKIRQFLDILTYYLDFRQKEKFNKLKKLRKTQNNLPVAVHREEILDAVRNQQVVILAGDTGCGKSTQVPQYLFQGGFDKIACTQPRRIACVSLSKRVSHEMLCEYDSIVGYQIRFERSKNLKTKILFITEGLLLRQLSVEENLTQYSVLILDEVHERNLFGDFLLGICKCLLKSRPDLKLVLMSATINLQLFSNFFSAEEAKVIQVPGRLYPIKLQYMPTSKDFGTKKATKLDPQPYINIMSLIDQKYPTEEKGDLLIFLSGLNEITTVEDAAKEYAEKNKNWIILPLHSQLSIADQDKVFDYCPEGVRKCIIATNIAETSITIDGIRFVADSGKVKEMSYDAECKMQRLKEFWISQASAEQRKGRAGRTGPGVCFRLYTDKDFQGLDPFTTAEIHKVPLESVLLQMISMGLPNARLFPFIEPPPPENMENAILALKQIDALTVDEKLTSLGKALAKIPVDITIGKMLMMGCVFQQLQPVLTLCAALSIQSPFTSRAYRDHECEQARKSLESDHGDPFTLLNAYREWLELKQNCFNHTSRENSKSWCRKRGIEEQRFYEITKLRRQFEDLLKDCGLIEMIDKKELTSAERAIRHGEIRQLKQLKRAHKMEAPKKKKLLKQDSYQIDKEDGDHENEHEVDIRDVEFRMNHDSSRIQNLLSGAAACDYRDLMTIKVILTSGLYPKVAIADEFNNLKSVNEQFFHTKKKPYVCLHPMSYFGNNSQILQLSAAEIEEQIGSYQSKLNLSSKHQLLCYVTLLETTKPYLMSTFRMPAAQTMLLFSHVIDINITGSRIICDSWILLEFPSPDSGLLLLSKALKIRSNWTELLSQKLEAVEHKSLDTEMKKRDNNVLDKLEYELEQDMITYMNSEICYTIKRLLTGDLKSLYKGPGESVNELLEMLNPNPFSDDFTCIENTLKGGVITETGWTLQMTEETINQIWKCQICNNEYYFNGIQKLQHTKECKHLYEARVSSSTADQVLQVIPLCDHCGKPLPKTSIEILRHKTKCKK</sequence>
<dbReference type="GO" id="GO:0003723">
    <property type="term" value="F:RNA binding"/>
    <property type="evidence" value="ECO:0007669"/>
    <property type="project" value="TreeGrafter"/>
</dbReference>
<evidence type="ECO:0000256" key="5">
    <source>
        <dbReference type="ARBA" id="ARBA00022840"/>
    </source>
</evidence>
<dbReference type="EMBL" id="UFQS01000011">
    <property type="protein sequence ID" value="SSW97151.1"/>
    <property type="molecule type" value="Genomic_DNA"/>
</dbReference>
<dbReference type="PROSITE" id="PS00690">
    <property type="entry name" value="DEAH_ATP_HELICASE"/>
    <property type="match status" value="1"/>
</dbReference>
<keyword evidence="5" id="KW-0067">ATP-binding</keyword>
<dbReference type="CDD" id="cd18791">
    <property type="entry name" value="SF2_C_RHA"/>
    <property type="match status" value="1"/>
</dbReference>
<dbReference type="GO" id="GO:0016787">
    <property type="term" value="F:hydrolase activity"/>
    <property type="evidence" value="ECO:0007669"/>
    <property type="project" value="UniProtKB-KW"/>
</dbReference>
<dbReference type="InterPro" id="IPR002464">
    <property type="entry name" value="DNA/RNA_helicase_DEAH_CS"/>
</dbReference>
<dbReference type="InterPro" id="IPR027417">
    <property type="entry name" value="P-loop_NTPase"/>
</dbReference>
<dbReference type="PROSITE" id="PS51194">
    <property type="entry name" value="HELICASE_CTER"/>
    <property type="match status" value="1"/>
</dbReference>